<dbReference type="InterPro" id="IPR016049">
    <property type="entry name" value="RNA_pol_Rpc34-like"/>
</dbReference>
<evidence type="ECO:0000256" key="5">
    <source>
        <dbReference type="ARBA" id="ARBA00023242"/>
    </source>
</evidence>
<dbReference type="SUPFAM" id="SSF46785">
    <property type="entry name" value="Winged helix' DNA-binding domain"/>
    <property type="match status" value="2"/>
</dbReference>
<dbReference type="GO" id="GO:0005666">
    <property type="term" value="C:RNA polymerase III complex"/>
    <property type="evidence" value="ECO:0007669"/>
    <property type="project" value="UniProtKB-UniRule"/>
</dbReference>
<comment type="subcellular location">
    <subcellularLocation>
        <location evidence="1 6">Nucleus</location>
    </subcellularLocation>
</comment>
<keyword evidence="4 6" id="KW-0804">Transcription</keyword>
<evidence type="ECO:0000256" key="3">
    <source>
        <dbReference type="ARBA" id="ARBA00022478"/>
    </source>
</evidence>
<reference evidence="8" key="1">
    <citation type="submission" date="2017-02" db="UniProtKB">
        <authorList>
            <consortium name="WormBaseParasite"/>
        </authorList>
    </citation>
    <scope>IDENTIFICATION</scope>
</reference>
<dbReference type="FunFam" id="1.10.10.10:FF:000116">
    <property type="entry name" value="DNA-directed RNA polymerase III subunit RPC6"/>
    <property type="match status" value="1"/>
</dbReference>
<dbReference type="Pfam" id="PF05158">
    <property type="entry name" value="RNA_pol_Rpc34"/>
    <property type="match status" value="1"/>
</dbReference>
<evidence type="ECO:0000313" key="7">
    <source>
        <dbReference type="Proteomes" id="UP000036681"/>
    </source>
</evidence>
<keyword evidence="3 6" id="KW-0240">DNA-directed RNA polymerase</keyword>
<proteinExistence type="inferred from homology"/>
<sequence>MPKEELVTAESEILELLQNHPDGVTNEELVKMTASLEGKIRGETVNNLLSSGKIEMLPGTKQGSFSLRIRRGTQITDASAEEQLIYSLIEESNKMGIWIREIRSRTGLPQAQVRKALKVLEQRKLVKSVKAVGTSKKCYMLYSVEADESLTGGAFYSEQQLDSQFVQTLVHLCVSMLQCAAVDAGAVWKLSFDCISRLLMSDQSRRKFAEESHVRDPAAAREFSFVRSSEVAQFVREKGVCRVQLSVTDIESILSVAVLDRFIERRADGMYRALGPTTCYSASSFLPCLRCPVAADCYPGEEVAPQTCEYFSQWLASC</sequence>
<evidence type="ECO:0000313" key="8">
    <source>
        <dbReference type="WBParaSite" id="ALUE_0000421101-mRNA-1"/>
    </source>
</evidence>
<dbReference type="AlphaFoldDB" id="A0A0M3HQ87"/>
<dbReference type="GO" id="GO:0006383">
    <property type="term" value="P:transcription by RNA polymerase III"/>
    <property type="evidence" value="ECO:0007669"/>
    <property type="project" value="UniProtKB-UniRule"/>
</dbReference>
<keyword evidence="5 6" id="KW-0539">Nucleus</keyword>
<dbReference type="PIRSF" id="PIRSF028763">
    <property type="entry name" value="RNA_pol_Rpc34"/>
    <property type="match status" value="1"/>
</dbReference>
<dbReference type="InterPro" id="IPR036390">
    <property type="entry name" value="WH_DNA-bd_sf"/>
</dbReference>
<protein>
    <recommendedName>
        <fullName evidence="6">DNA-directed RNA polymerase III subunit RPC6</fullName>
        <shortName evidence="6">RNA polymerase III subunit C6</shortName>
    </recommendedName>
</protein>
<keyword evidence="7" id="KW-1185">Reference proteome</keyword>
<dbReference type="InterPro" id="IPR036388">
    <property type="entry name" value="WH-like_DNA-bd_sf"/>
</dbReference>
<evidence type="ECO:0000256" key="4">
    <source>
        <dbReference type="ARBA" id="ARBA00023163"/>
    </source>
</evidence>
<dbReference type="Gene3D" id="1.10.10.10">
    <property type="entry name" value="Winged helix-like DNA-binding domain superfamily/Winged helix DNA-binding domain"/>
    <property type="match status" value="2"/>
</dbReference>
<name>A0A0M3HQ87_ASCLU</name>
<organism evidence="7 8">
    <name type="scientific">Ascaris lumbricoides</name>
    <name type="common">Giant roundworm</name>
    <dbReference type="NCBI Taxonomy" id="6252"/>
    <lineage>
        <taxon>Eukaryota</taxon>
        <taxon>Metazoa</taxon>
        <taxon>Ecdysozoa</taxon>
        <taxon>Nematoda</taxon>
        <taxon>Chromadorea</taxon>
        <taxon>Rhabditida</taxon>
        <taxon>Spirurina</taxon>
        <taxon>Ascaridomorpha</taxon>
        <taxon>Ascaridoidea</taxon>
        <taxon>Ascarididae</taxon>
        <taxon>Ascaris</taxon>
    </lineage>
</organism>
<dbReference type="PANTHER" id="PTHR12780">
    <property type="entry name" value="RNA POLYMERASE III DNA DIRECTED , 39KD SUBUNIT-RELATED"/>
    <property type="match status" value="1"/>
</dbReference>
<dbReference type="WBParaSite" id="ALUE_0000421101-mRNA-1">
    <property type="protein sequence ID" value="ALUE_0000421101-mRNA-1"/>
    <property type="gene ID" value="ALUE_0000421101"/>
</dbReference>
<comment type="function">
    <text evidence="6">DNA-dependent RNA polymerase catalyzes the transcription of DNA into RNA using the four ribonucleoside triphosphates as substrates. Specific peripheric component of RNA polymerase III which synthesizes small RNAs, such as 5S rRNA and tRNAs.</text>
</comment>
<dbReference type="GO" id="GO:0005737">
    <property type="term" value="C:cytoplasm"/>
    <property type="evidence" value="ECO:0007669"/>
    <property type="project" value="UniProtKB-ARBA"/>
</dbReference>
<comment type="similarity">
    <text evidence="2 6">Belongs to the eukaryotic RPC34/RPC39 RNA polymerase subunit family.</text>
</comment>
<evidence type="ECO:0000256" key="2">
    <source>
        <dbReference type="ARBA" id="ARBA00011038"/>
    </source>
</evidence>
<evidence type="ECO:0000256" key="1">
    <source>
        <dbReference type="ARBA" id="ARBA00004123"/>
    </source>
</evidence>
<accession>A0A0M3HQ87</accession>
<dbReference type="InterPro" id="IPR007832">
    <property type="entry name" value="RNA_pol_Rpc34"/>
</dbReference>
<evidence type="ECO:0000256" key="6">
    <source>
        <dbReference type="PIRNR" id="PIRNR028763"/>
    </source>
</evidence>
<dbReference type="Proteomes" id="UP000036681">
    <property type="component" value="Unplaced"/>
</dbReference>
<dbReference type="GO" id="GO:0005654">
    <property type="term" value="C:nucleoplasm"/>
    <property type="evidence" value="ECO:0007669"/>
    <property type="project" value="UniProtKB-ARBA"/>
</dbReference>